<dbReference type="AlphaFoldDB" id="A0A839VA90"/>
<dbReference type="PANTHER" id="PTHR24220">
    <property type="entry name" value="IMPORT ATP-BINDING PROTEIN"/>
    <property type="match status" value="1"/>
</dbReference>
<dbReference type="GO" id="GO:0089705">
    <property type="term" value="P:protein localization to outer membrane"/>
    <property type="evidence" value="ECO:0007669"/>
    <property type="project" value="TreeGrafter"/>
</dbReference>
<name>A0A839VA90_9GAMM</name>
<evidence type="ECO:0000259" key="4">
    <source>
        <dbReference type="PROSITE" id="PS50893"/>
    </source>
</evidence>
<accession>A0A839VA90</accession>
<keyword evidence="2" id="KW-0547">Nucleotide-binding</keyword>
<reference evidence="5 6" key="1">
    <citation type="submission" date="2020-08" db="EMBL/GenBank/DDBJ databases">
        <title>Genomic Encyclopedia of Type Strains, Phase III (KMG-III): the genomes of soil and plant-associated and newly described type strains.</title>
        <authorList>
            <person name="Whitman W."/>
        </authorList>
    </citation>
    <scope>NUCLEOTIDE SEQUENCE [LARGE SCALE GENOMIC DNA]</scope>
    <source>
        <strain evidence="5 6">CECT 7282</strain>
    </source>
</reference>
<dbReference type="GO" id="GO:0022857">
    <property type="term" value="F:transmembrane transporter activity"/>
    <property type="evidence" value="ECO:0007669"/>
    <property type="project" value="TreeGrafter"/>
</dbReference>
<dbReference type="GO" id="GO:0005524">
    <property type="term" value="F:ATP binding"/>
    <property type="evidence" value="ECO:0007669"/>
    <property type="project" value="UniProtKB-KW"/>
</dbReference>
<evidence type="ECO:0000256" key="1">
    <source>
        <dbReference type="ARBA" id="ARBA00005417"/>
    </source>
</evidence>
<dbReference type="GO" id="GO:0044874">
    <property type="term" value="P:lipoprotein localization to outer membrane"/>
    <property type="evidence" value="ECO:0007669"/>
    <property type="project" value="TreeGrafter"/>
</dbReference>
<dbReference type="InterPro" id="IPR027417">
    <property type="entry name" value="P-loop_NTPase"/>
</dbReference>
<organism evidence="5 6">
    <name type="scientific">Halomonas cerina</name>
    <dbReference type="NCBI Taxonomy" id="447424"/>
    <lineage>
        <taxon>Bacteria</taxon>
        <taxon>Pseudomonadati</taxon>
        <taxon>Pseudomonadota</taxon>
        <taxon>Gammaproteobacteria</taxon>
        <taxon>Oceanospirillales</taxon>
        <taxon>Halomonadaceae</taxon>
        <taxon>Halomonas</taxon>
    </lineage>
</organism>
<comment type="similarity">
    <text evidence="1">Belongs to the ABC transporter superfamily.</text>
</comment>
<dbReference type="Pfam" id="PF00005">
    <property type="entry name" value="ABC_tran"/>
    <property type="match status" value="1"/>
</dbReference>
<dbReference type="PROSITE" id="PS50893">
    <property type="entry name" value="ABC_TRANSPORTER_2"/>
    <property type="match status" value="1"/>
</dbReference>
<dbReference type="GO" id="GO:0005886">
    <property type="term" value="C:plasma membrane"/>
    <property type="evidence" value="ECO:0007669"/>
    <property type="project" value="TreeGrafter"/>
</dbReference>
<comment type="caution">
    <text evidence="5">The sequence shown here is derived from an EMBL/GenBank/DDBJ whole genome shotgun (WGS) entry which is preliminary data.</text>
</comment>
<dbReference type="InterPro" id="IPR015854">
    <property type="entry name" value="ABC_transpr_LolD-like"/>
</dbReference>
<evidence type="ECO:0000313" key="6">
    <source>
        <dbReference type="Proteomes" id="UP000547614"/>
    </source>
</evidence>
<keyword evidence="3 5" id="KW-0067">ATP-binding</keyword>
<gene>
    <name evidence="5" type="ORF">FHR94_003690</name>
</gene>
<evidence type="ECO:0000256" key="3">
    <source>
        <dbReference type="ARBA" id="ARBA00022840"/>
    </source>
</evidence>
<sequence>MFRLEDVRKHRAQGDSAFELQVPSLEIHPGEMIAVVGESGCGKSTLLDLLALVLRPTSSQVFRFTEPNTGHSVDAAALWAGGHEDALAHLRRAHMGYVLQTGGLLPFLDVRRNIELSARVSGREPVAVSELASQLGIDNCLDRMPAALSIGQRQRVAIARAVAHGPALVLADEPTAAVDKARGAQIMERLAMLARQQGTAVVVVTHDRPLVEPLVARGYGFAVSAISDELTVSVCRPLERWKAAS</sequence>
<dbReference type="EMBL" id="JACHXP010000028">
    <property type="protein sequence ID" value="MBB3192402.1"/>
    <property type="molecule type" value="Genomic_DNA"/>
</dbReference>
<dbReference type="InterPro" id="IPR003439">
    <property type="entry name" value="ABC_transporter-like_ATP-bd"/>
</dbReference>
<protein>
    <submittedName>
        <fullName evidence="5">Putative ABC transport system ATP-binding protein</fullName>
    </submittedName>
</protein>
<proteinExistence type="inferred from homology"/>
<keyword evidence="6" id="KW-1185">Reference proteome</keyword>
<dbReference type="RefSeq" id="WP_183327987.1">
    <property type="nucleotide sequence ID" value="NZ_JACHXP010000028.1"/>
</dbReference>
<dbReference type="SMART" id="SM00382">
    <property type="entry name" value="AAA"/>
    <property type="match status" value="1"/>
</dbReference>
<evidence type="ECO:0000256" key="2">
    <source>
        <dbReference type="ARBA" id="ARBA00022741"/>
    </source>
</evidence>
<dbReference type="Proteomes" id="UP000547614">
    <property type="component" value="Unassembled WGS sequence"/>
</dbReference>
<dbReference type="PANTHER" id="PTHR24220:SF689">
    <property type="entry name" value="LIPOPROTEIN-RELEASING SYSTEM ATP-BINDING PROTEIN LOLD"/>
    <property type="match status" value="1"/>
</dbReference>
<dbReference type="Gene3D" id="3.40.50.300">
    <property type="entry name" value="P-loop containing nucleotide triphosphate hydrolases"/>
    <property type="match status" value="1"/>
</dbReference>
<feature type="domain" description="ABC transporter" evidence="4">
    <location>
        <begin position="2"/>
        <end position="242"/>
    </location>
</feature>
<dbReference type="InterPro" id="IPR003593">
    <property type="entry name" value="AAA+_ATPase"/>
</dbReference>
<dbReference type="GO" id="GO:0016887">
    <property type="term" value="F:ATP hydrolysis activity"/>
    <property type="evidence" value="ECO:0007669"/>
    <property type="project" value="InterPro"/>
</dbReference>
<dbReference type="SUPFAM" id="SSF52540">
    <property type="entry name" value="P-loop containing nucleoside triphosphate hydrolases"/>
    <property type="match status" value="1"/>
</dbReference>
<evidence type="ECO:0000313" key="5">
    <source>
        <dbReference type="EMBL" id="MBB3192402.1"/>
    </source>
</evidence>